<proteinExistence type="predicted"/>
<sequence>MVIATSVATSISSVIVLVVELVDSAFITSTIASVYADALPLVAVLGVLCCRTGLREEERRLCLLCRHDGSTCPMADRNLASCTYRKSDPFKIGKWNWHLTVEKNRKLFVKLYPEASNLTRDNPPITSFIIRVICSMGDRKTLIHPEFYSQMPLTYYGSNSFILQFGGINFQREAVKRAPSAITPEASEDLMGAIFLGNEAVPVICGIRAKCSCHLWD</sequence>
<evidence type="ECO:0000313" key="2">
    <source>
        <dbReference type="Proteomes" id="UP001060215"/>
    </source>
</evidence>
<dbReference type="Proteomes" id="UP001060215">
    <property type="component" value="Chromosome 8"/>
</dbReference>
<organism evidence="1 2">
    <name type="scientific">Camellia lanceoleosa</name>
    <dbReference type="NCBI Taxonomy" id="1840588"/>
    <lineage>
        <taxon>Eukaryota</taxon>
        <taxon>Viridiplantae</taxon>
        <taxon>Streptophyta</taxon>
        <taxon>Embryophyta</taxon>
        <taxon>Tracheophyta</taxon>
        <taxon>Spermatophyta</taxon>
        <taxon>Magnoliopsida</taxon>
        <taxon>eudicotyledons</taxon>
        <taxon>Gunneridae</taxon>
        <taxon>Pentapetalae</taxon>
        <taxon>asterids</taxon>
        <taxon>Ericales</taxon>
        <taxon>Theaceae</taxon>
        <taxon>Camellia</taxon>
    </lineage>
</organism>
<name>A0ACC0GKQ3_9ERIC</name>
<gene>
    <name evidence="1" type="ORF">LOK49_LG09G02186</name>
</gene>
<dbReference type="EMBL" id="CM045765">
    <property type="protein sequence ID" value="KAI8001559.1"/>
    <property type="molecule type" value="Genomic_DNA"/>
</dbReference>
<reference evidence="1 2" key="1">
    <citation type="journal article" date="2022" name="Plant J.">
        <title>Chromosome-level genome of Camellia lanceoleosa provides a valuable resource for understanding genome evolution and self-incompatibility.</title>
        <authorList>
            <person name="Gong W."/>
            <person name="Xiao S."/>
            <person name="Wang L."/>
            <person name="Liao Z."/>
            <person name="Chang Y."/>
            <person name="Mo W."/>
            <person name="Hu G."/>
            <person name="Li W."/>
            <person name="Zhao G."/>
            <person name="Zhu H."/>
            <person name="Hu X."/>
            <person name="Ji K."/>
            <person name="Xiang X."/>
            <person name="Song Q."/>
            <person name="Yuan D."/>
            <person name="Jin S."/>
            <person name="Zhang L."/>
        </authorList>
    </citation>
    <scope>NUCLEOTIDE SEQUENCE [LARGE SCALE GENOMIC DNA]</scope>
    <source>
        <strain evidence="1">SQ_2022a</strain>
    </source>
</reference>
<accession>A0ACC0GKQ3</accession>
<protein>
    <submittedName>
        <fullName evidence="1">BTB/POZ domain-containing protein</fullName>
    </submittedName>
</protein>
<comment type="caution">
    <text evidence="1">The sequence shown here is derived from an EMBL/GenBank/DDBJ whole genome shotgun (WGS) entry which is preliminary data.</text>
</comment>
<keyword evidence="2" id="KW-1185">Reference proteome</keyword>
<evidence type="ECO:0000313" key="1">
    <source>
        <dbReference type="EMBL" id="KAI8001559.1"/>
    </source>
</evidence>